<dbReference type="SMART" id="SM00451">
    <property type="entry name" value="ZnF_U1"/>
    <property type="match status" value="2"/>
</dbReference>
<dbReference type="Gene3D" id="3.30.160.60">
    <property type="entry name" value="Classic Zinc Finger"/>
    <property type="match status" value="2"/>
</dbReference>
<dbReference type="PANTHER" id="PTHR47487">
    <property type="entry name" value="OS06G0651300 PROTEIN-RELATED"/>
    <property type="match status" value="1"/>
</dbReference>
<evidence type="ECO:0000259" key="2">
    <source>
        <dbReference type="PROSITE" id="PS00028"/>
    </source>
</evidence>
<dbReference type="Pfam" id="PF12874">
    <property type="entry name" value="zf-met"/>
    <property type="match status" value="2"/>
</dbReference>
<sequence>MKIKVGDNEDGNSTDLPASSSSAFYTDQALHDGLLGYSQIVNWRGDIGRRYSFDTRELMVVREMEKRRVRRELEEEVIREMVMGREVFTQRVPLFSRRDGFGFRTGIGEGLSRPECGVLGGIPFDLQPRSKNAVAVKPIIDFSKKQKFLGDESKRSANAVAVKPIIDLSKGQRLLGDESKRLKNAVAVKPIIDLSKRHVVPSVKPAYSISAGVKRNFEEPIPDGADGTRSVTMSKKLRKELKCSLCQVTVPCERTLKNHLKGKKHKAKEMALQRTRKTASCNAENSDTEKPNDLGKCLNENVDDTNDLKDADHGVTNSSAEANEKQTKTELNTDFKFWCTMCSVGTISEALMTSHRSGKKHTTLLREYGGCVIAIKTTPDKVNKTEDTTAGGKEESLGNVVGEADTLGADRKEDAAVEVE</sequence>
<feature type="region of interest" description="Disordered" evidence="1">
    <location>
        <begin position="308"/>
        <end position="327"/>
    </location>
</feature>
<dbReference type="AlphaFoldDB" id="A0A2R6PJS9"/>
<feature type="compositionally biased region" description="Basic and acidic residues" evidence="1">
    <location>
        <begin position="408"/>
        <end position="420"/>
    </location>
</feature>
<feature type="region of interest" description="Disordered" evidence="1">
    <location>
        <begin position="382"/>
        <end position="420"/>
    </location>
</feature>
<evidence type="ECO:0000256" key="1">
    <source>
        <dbReference type="SAM" id="MobiDB-lite"/>
    </source>
</evidence>
<dbReference type="Proteomes" id="UP000241394">
    <property type="component" value="Chromosome LG25"/>
</dbReference>
<dbReference type="PROSITE" id="PS00028">
    <property type="entry name" value="ZINC_FINGER_C2H2_1"/>
    <property type="match status" value="1"/>
</dbReference>
<dbReference type="SUPFAM" id="SSF57667">
    <property type="entry name" value="beta-beta-alpha zinc fingers"/>
    <property type="match status" value="2"/>
</dbReference>
<dbReference type="STRING" id="1590841.A0A2R6PJS9"/>
<evidence type="ECO:0000313" key="3">
    <source>
        <dbReference type="EMBL" id="PSR91880.1"/>
    </source>
</evidence>
<accession>A0A2R6PJS9</accession>
<gene>
    <name evidence="3" type="ORF">CEY00_Acc29227</name>
</gene>
<comment type="caution">
    <text evidence="3">The sequence shown here is derived from an EMBL/GenBank/DDBJ whole genome shotgun (WGS) entry which is preliminary data.</text>
</comment>
<name>A0A2R6PJS9_ACTCC</name>
<dbReference type="InterPro" id="IPR013087">
    <property type="entry name" value="Znf_C2H2_type"/>
</dbReference>
<protein>
    <submittedName>
        <fullName evidence="3">UBP1-associated proteins 1C like</fullName>
    </submittedName>
</protein>
<dbReference type="OrthoDB" id="434647at2759"/>
<dbReference type="EMBL" id="NKQK01000025">
    <property type="protein sequence ID" value="PSR91880.1"/>
    <property type="molecule type" value="Genomic_DNA"/>
</dbReference>
<dbReference type="GO" id="GO:0003676">
    <property type="term" value="F:nucleic acid binding"/>
    <property type="evidence" value="ECO:0007669"/>
    <property type="project" value="InterPro"/>
</dbReference>
<evidence type="ECO:0000313" key="4">
    <source>
        <dbReference type="Proteomes" id="UP000241394"/>
    </source>
</evidence>
<feature type="compositionally biased region" description="Basic and acidic residues" evidence="1">
    <location>
        <begin position="382"/>
        <end position="396"/>
    </location>
</feature>
<keyword evidence="4" id="KW-1185">Reference proteome</keyword>
<dbReference type="Gramene" id="PSR91880">
    <property type="protein sequence ID" value="PSR91880"/>
    <property type="gene ID" value="CEY00_Acc29227"/>
</dbReference>
<dbReference type="InParanoid" id="A0A2R6PJS9"/>
<feature type="region of interest" description="Disordered" evidence="1">
    <location>
        <begin position="260"/>
        <end position="301"/>
    </location>
</feature>
<organism evidence="3 4">
    <name type="scientific">Actinidia chinensis var. chinensis</name>
    <name type="common">Chinese soft-hair kiwi</name>
    <dbReference type="NCBI Taxonomy" id="1590841"/>
    <lineage>
        <taxon>Eukaryota</taxon>
        <taxon>Viridiplantae</taxon>
        <taxon>Streptophyta</taxon>
        <taxon>Embryophyta</taxon>
        <taxon>Tracheophyta</taxon>
        <taxon>Spermatophyta</taxon>
        <taxon>Magnoliopsida</taxon>
        <taxon>eudicotyledons</taxon>
        <taxon>Gunneridae</taxon>
        <taxon>Pentapetalae</taxon>
        <taxon>asterids</taxon>
        <taxon>Ericales</taxon>
        <taxon>Actinidiaceae</taxon>
        <taxon>Actinidia</taxon>
    </lineage>
</organism>
<dbReference type="GO" id="GO:0008270">
    <property type="term" value="F:zinc ion binding"/>
    <property type="evidence" value="ECO:0007669"/>
    <property type="project" value="InterPro"/>
</dbReference>
<feature type="domain" description="C2H2-type" evidence="2">
    <location>
        <begin position="243"/>
        <end position="265"/>
    </location>
</feature>
<reference evidence="3 4" key="1">
    <citation type="submission" date="2017-07" db="EMBL/GenBank/DDBJ databases">
        <title>An improved, manually edited Actinidia chinensis var. chinensis (kiwifruit) genome highlights the challenges associated with draft genomes and gene prediction in plants.</title>
        <authorList>
            <person name="Pilkington S."/>
            <person name="Crowhurst R."/>
            <person name="Hilario E."/>
            <person name="Nardozza S."/>
            <person name="Fraser L."/>
            <person name="Peng Y."/>
            <person name="Gunaseelan K."/>
            <person name="Simpson R."/>
            <person name="Tahir J."/>
            <person name="Deroles S."/>
            <person name="Templeton K."/>
            <person name="Luo Z."/>
            <person name="Davy M."/>
            <person name="Cheng C."/>
            <person name="Mcneilage M."/>
            <person name="Scaglione D."/>
            <person name="Liu Y."/>
            <person name="Zhang Q."/>
            <person name="Datson P."/>
            <person name="De Silva N."/>
            <person name="Gardiner S."/>
            <person name="Bassett H."/>
            <person name="Chagne D."/>
            <person name="Mccallum J."/>
            <person name="Dzierzon H."/>
            <person name="Deng C."/>
            <person name="Wang Y.-Y."/>
            <person name="Barron N."/>
            <person name="Manako K."/>
            <person name="Bowen J."/>
            <person name="Foster T."/>
            <person name="Erridge Z."/>
            <person name="Tiffin H."/>
            <person name="Waite C."/>
            <person name="Davies K."/>
            <person name="Grierson E."/>
            <person name="Laing W."/>
            <person name="Kirk R."/>
            <person name="Chen X."/>
            <person name="Wood M."/>
            <person name="Montefiori M."/>
            <person name="Brummell D."/>
            <person name="Schwinn K."/>
            <person name="Catanach A."/>
            <person name="Fullerton C."/>
            <person name="Li D."/>
            <person name="Meiyalaghan S."/>
            <person name="Nieuwenhuizen N."/>
            <person name="Read N."/>
            <person name="Prakash R."/>
            <person name="Hunter D."/>
            <person name="Zhang H."/>
            <person name="Mckenzie M."/>
            <person name="Knabel M."/>
            <person name="Harris A."/>
            <person name="Allan A."/>
            <person name="Chen A."/>
            <person name="Janssen B."/>
            <person name="Plunkett B."/>
            <person name="Dwamena C."/>
            <person name="Voogd C."/>
            <person name="Leif D."/>
            <person name="Lafferty D."/>
            <person name="Souleyre E."/>
            <person name="Varkonyi-Gasic E."/>
            <person name="Gambi F."/>
            <person name="Hanley J."/>
            <person name="Yao J.-L."/>
            <person name="Cheung J."/>
            <person name="David K."/>
            <person name="Warren B."/>
            <person name="Marsh K."/>
            <person name="Snowden K."/>
            <person name="Lin-Wang K."/>
            <person name="Brian L."/>
            <person name="Martinez-Sanchez M."/>
            <person name="Wang M."/>
            <person name="Ileperuma N."/>
            <person name="Macnee N."/>
            <person name="Campin R."/>
            <person name="Mcatee P."/>
            <person name="Drummond R."/>
            <person name="Espley R."/>
            <person name="Ireland H."/>
            <person name="Wu R."/>
            <person name="Atkinson R."/>
            <person name="Karunairetnam S."/>
            <person name="Bulley S."/>
            <person name="Chunkath S."/>
            <person name="Hanley Z."/>
            <person name="Storey R."/>
            <person name="Thrimawithana A."/>
            <person name="Thomson S."/>
            <person name="David C."/>
            <person name="Testolin R."/>
        </authorList>
    </citation>
    <scope>NUCLEOTIDE SEQUENCE [LARGE SCALE GENOMIC DNA]</scope>
    <source>
        <strain evidence="4">cv. Red5</strain>
        <tissue evidence="3">Young leaf</tissue>
    </source>
</reference>
<dbReference type="InterPro" id="IPR003604">
    <property type="entry name" value="Matrin/U1-like-C_Znf_C2H2"/>
</dbReference>
<dbReference type="InterPro" id="IPR036236">
    <property type="entry name" value="Znf_C2H2_sf"/>
</dbReference>
<reference evidence="4" key="2">
    <citation type="journal article" date="2018" name="BMC Genomics">
        <title>A manually annotated Actinidia chinensis var. chinensis (kiwifruit) genome highlights the challenges associated with draft genomes and gene prediction in plants.</title>
        <authorList>
            <person name="Pilkington S.M."/>
            <person name="Crowhurst R."/>
            <person name="Hilario E."/>
            <person name="Nardozza S."/>
            <person name="Fraser L."/>
            <person name="Peng Y."/>
            <person name="Gunaseelan K."/>
            <person name="Simpson R."/>
            <person name="Tahir J."/>
            <person name="Deroles S.C."/>
            <person name="Templeton K."/>
            <person name="Luo Z."/>
            <person name="Davy M."/>
            <person name="Cheng C."/>
            <person name="McNeilage M."/>
            <person name="Scaglione D."/>
            <person name="Liu Y."/>
            <person name="Zhang Q."/>
            <person name="Datson P."/>
            <person name="De Silva N."/>
            <person name="Gardiner S.E."/>
            <person name="Bassett H."/>
            <person name="Chagne D."/>
            <person name="McCallum J."/>
            <person name="Dzierzon H."/>
            <person name="Deng C."/>
            <person name="Wang Y.Y."/>
            <person name="Barron L."/>
            <person name="Manako K."/>
            <person name="Bowen J."/>
            <person name="Foster T.M."/>
            <person name="Erridge Z.A."/>
            <person name="Tiffin H."/>
            <person name="Waite C.N."/>
            <person name="Davies K.M."/>
            <person name="Grierson E.P."/>
            <person name="Laing W.A."/>
            <person name="Kirk R."/>
            <person name="Chen X."/>
            <person name="Wood M."/>
            <person name="Montefiori M."/>
            <person name="Brummell D.A."/>
            <person name="Schwinn K.E."/>
            <person name="Catanach A."/>
            <person name="Fullerton C."/>
            <person name="Li D."/>
            <person name="Meiyalaghan S."/>
            <person name="Nieuwenhuizen N."/>
            <person name="Read N."/>
            <person name="Prakash R."/>
            <person name="Hunter D."/>
            <person name="Zhang H."/>
            <person name="McKenzie M."/>
            <person name="Knabel M."/>
            <person name="Harris A."/>
            <person name="Allan A.C."/>
            <person name="Gleave A."/>
            <person name="Chen A."/>
            <person name="Janssen B.J."/>
            <person name="Plunkett B."/>
            <person name="Ampomah-Dwamena C."/>
            <person name="Voogd C."/>
            <person name="Leif D."/>
            <person name="Lafferty D."/>
            <person name="Souleyre E.J.F."/>
            <person name="Varkonyi-Gasic E."/>
            <person name="Gambi F."/>
            <person name="Hanley J."/>
            <person name="Yao J.L."/>
            <person name="Cheung J."/>
            <person name="David K.M."/>
            <person name="Warren B."/>
            <person name="Marsh K."/>
            <person name="Snowden K.C."/>
            <person name="Lin-Wang K."/>
            <person name="Brian L."/>
            <person name="Martinez-Sanchez M."/>
            <person name="Wang M."/>
            <person name="Ileperuma N."/>
            <person name="Macnee N."/>
            <person name="Campin R."/>
            <person name="McAtee P."/>
            <person name="Drummond R.S.M."/>
            <person name="Espley R.V."/>
            <person name="Ireland H.S."/>
            <person name="Wu R."/>
            <person name="Atkinson R.G."/>
            <person name="Karunairetnam S."/>
            <person name="Bulley S."/>
            <person name="Chunkath S."/>
            <person name="Hanley Z."/>
            <person name="Storey R."/>
            <person name="Thrimawithana A.H."/>
            <person name="Thomson S."/>
            <person name="David C."/>
            <person name="Testolin R."/>
            <person name="Huang H."/>
            <person name="Hellens R.P."/>
            <person name="Schaffer R.J."/>
        </authorList>
    </citation>
    <scope>NUCLEOTIDE SEQUENCE [LARGE SCALE GENOMIC DNA]</scope>
    <source>
        <strain evidence="4">cv. Red5</strain>
    </source>
</reference>
<dbReference type="PANTHER" id="PTHR47487:SF8">
    <property type="entry name" value="OS08G0270900 PROTEIN"/>
    <property type="match status" value="1"/>
</dbReference>
<proteinExistence type="predicted"/>